<dbReference type="PROSITE" id="PS50158">
    <property type="entry name" value="ZF_CCHC"/>
    <property type="match status" value="1"/>
</dbReference>
<dbReference type="STRING" id="1263082.A0A068S154"/>
<dbReference type="InterPro" id="IPR036875">
    <property type="entry name" value="Znf_CCHC_sf"/>
</dbReference>
<dbReference type="Pfam" id="PF04046">
    <property type="entry name" value="PSP"/>
    <property type="match status" value="1"/>
</dbReference>
<dbReference type="Pfam" id="PF00098">
    <property type="entry name" value="zf-CCHC"/>
    <property type="match status" value="1"/>
</dbReference>
<evidence type="ECO:0000256" key="2">
    <source>
        <dbReference type="ARBA" id="ARBA00007497"/>
    </source>
</evidence>
<dbReference type="InterPro" id="IPR006568">
    <property type="entry name" value="PSP_pro-rich"/>
</dbReference>
<evidence type="ECO:0000256" key="3">
    <source>
        <dbReference type="ARBA" id="ARBA00022723"/>
    </source>
</evidence>
<feature type="compositionally biased region" description="Acidic residues" evidence="8">
    <location>
        <begin position="466"/>
        <end position="476"/>
    </location>
</feature>
<dbReference type="PANTHER" id="PTHR13316:SF0">
    <property type="entry name" value="ZINC FINGER CCHC DOMAIN-CONTAINING PROTEIN 8"/>
    <property type="match status" value="1"/>
</dbReference>
<evidence type="ECO:0000256" key="1">
    <source>
        <dbReference type="ARBA" id="ARBA00004642"/>
    </source>
</evidence>
<evidence type="ECO:0000256" key="6">
    <source>
        <dbReference type="ARBA" id="ARBA00023242"/>
    </source>
</evidence>
<dbReference type="Gene3D" id="4.10.60.10">
    <property type="entry name" value="Zinc finger, CCHC-type"/>
    <property type="match status" value="1"/>
</dbReference>
<dbReference type="InterPro" id="IPR052115">
    <property type="entry name" value="NEXT_complex_subunit_ZCCHC8"/>
</dbReference>
<dbReference type="SMART" id="SM00581">
    <property type="entry name" value="PSP"/>
    <property type="match status" value="1"/>
</dbReference>
<gene>
    <name evidence="10" type="ORF">LCOR_06700.1</name>
</gene>
<comment type="similarity">
    <text evidence="2">Belongs to the ZCCHC8 family.</text>
</comment>
<organism evidence="10 11">
    <name type="scientific">Lichtheimia corymbifera JMRC:FSU:9682</name>
    <dbReference type="NCBI Taxonomy" id="1263082"/>
    <lineage>
        <taxon>Eukaryota</taxon>
        <taxon>Fungi</taxon>
        <taxon>Fungi incertae sedis</taxon>
        <taxon>Mucoromycota</taxon>
        <taxon>Mucoromycotina</taxon>
        <taxon>Mucoromycetes</taxon>
        <taxon>Mucorales</taxon>
        <taxon>Lichtheimiaceae</taxon>
        <taxon>Lichtheimia</taxon>
    </lineage>
</organism>
<comment type="caution">
    <text evidence="10">The sequence shown here is derived from an EMBL/GenBank/DDBJ whole genome shotgun (WGS) entry which is preliminary data.</text>
</comment>
<comment type="subcellular location">
    <subcellularLocation>
        <location evidence="1">Nucleus</location>
        <location evidence="1">Nucleoplasm</location>
    </subcellularLocation>
</comment>
<dbReference type="GO" id="GO:0008270">
    <property type="term" value="F:zinc ion binding"/>
    <property type="evidence" value="ECO:0007669"/>
    <property type="project" value="UniProtKB-KW"/>
</dbReference>
<dbReference type="GO" id="GO:0071013">
    <property type="term" value="C:catalytic step 2 spliceosome"/>
    <property type="evidence" value="ECO:0007669"/>
    <property type="project" value="TreeGrafter"/>
</dbReference>
<dbReference type="SMART" id="SM00343">
    <property type="entry name" value="ZnF_C2HC"/>
    <property type="match status" value="1"/>
</dbReference>
<keyword evidence="4 7" id="KW-0863">Zinc-finger</keyword>
<evidence type="ECO:0000259" key="9">
    <source>
        <dbReference type="PROSITE" id="PS50158"/>
    </source>
</evidence>
<evidence type="ECO:0000313" key="10">
    <source>
        <dbReference type="EMBL" id="CDH55567.1"/>
    </source>
</evidence>
<feature type="region of interest" description="Disordered" evidence="8">
    <location>
        <begin position="359"/>
        <end position="384"/>
    </location>
</feature>
<dbReference type="InterPro" id="IPR001878">
    <property type="entry name" value="Znf_CCHC"/>
</dbReference>
<dbReference type="SUPFAM" id="SSF57756">
    <property type="entry name" value="Retrovirus zinc finger-like domains"/>
    <property type="match status" value="1"/>
</dbReference>
<keyword evidence="3" id="KW-0479">Metal-binding</keyword>
<feature type="compositionally biased region" description="Low complexity" evidence="8">
    <location>
        <begin position="360"/>
        <end position="370"/>
    </location>
</feature>
<proteinExistence type="inferred from homology"/>
<dbReference type="AlphaFoldDB" id="A0A068S154"/>
<dbReference type="EMBL" id="CBTN010000030">
    <property type="protein sequence ID" value="CDH55567.1"/>
    <property type="molecule type" value="Genomic_DNA"/>
</dbReference>
<dbReference type="VEuPathDB" id="FungiDB:LCOR_06700.1"/>
<keyword evidence="11" id="KW-1185">Reference proteome</keyword>
<dbReference type="PANTHER" id="PTHR13316">
    <property type="entry name" value="ZINC FINGER, CCHC DOMAIN CONTAINING 8"/>
    <property type="match status" value="1"/>
</dbReference>
<accession>A0A068S154</accession>
<keyword evidence="6" id="KW-0539">Nucleus</keyword>
<sequence length="476" mass="53496">MVAPSVDTRNHVLNLVTNVLTRPEKYGDRFFVQIVRGAKDGYVPITLLRSMVSDLNDIPAGYFQHCADKEPDRLELSIDRSKVRLPRQDDGTMDTQETDPYGYLTSSTSDDDNPTTVSSDNNPPTSSSSSSSSRFQPYSPSFSTGRSVLPVYFKDGKFYSDSEPDKEPHLDRPAMEVPPYDKLEIEPLGDDNGSSKGGHVCFNCGKPDHAVRDCPEPKDEHMIRERRKNMKAPPSMGRFFVELELRNKIAHCAPGRLSTALQDALGMNGLHPEPPYYAKMREHGYPPGYWGKPSSSQEVNQTKKGWMDDVAYRDAPDIKIYSDDSSYQATESQSHDDTLSNKVKLVYYPGLYDNALKAEQQQQQQQQQQQHTYQESHIPYTDYSYPSQPYTTQPAYYDPYYHYYYTQQYYHPTPTPPASSQYHYPGTAPATTIPYNHIATQEAPVSIPTAPPPPPSSSTSAAIAASDDDMDISDGE</sequence>
<dbReference type="OrthoDB" id="8026949at2759"/>
<keyword evidence="5" id="KW-0862">Zinc</keyword>
<feature type="region of interest" description="Disordered" evidence="8">
    <location>
        <begin position="78"/>
        <end position="141"/>
    </location>
</feature>
<evidence type="ECO:0000256" key="8">
    <source>
        <dbReference type="SAM" id="MobiDB-lite"/>
    </source>
</evidence>
<dbReference type="GO" id="GO:0003723">
    <property type="term" value="F:RNA binding"/>
    <property type="evidence" value="ECO:0007669"/>
    <property type="project" value="TreeGrafter"/>
</dbReference>
<evidence type="ECO:0000256" key="4">
    <source>
        <dbReference type="ARBA" id="ARBA00022771"/>
    </source>
</evidence>
<feature type="compositionally biased region" description="Low complexity" evidence="8">
    <location>
        <begin position="114"/>
        <end position="141"/>
    </location>
</feature>
<feature type="compositionally biased region" description="Basic and acidic residues" evidence="8">
    <location>
        <begin position="78"/>
        <end position="90"/>
    </location>
</feature>
<dbReference type="GO" id="GO:0005654">
    <property type="term" value="C:nucleoplasm"/>
    <property type="evidence" value="ECO:0007669"/>
    <property type="project" value="UniProtKB-SubCell"/>
</dbReference>
<protein>
    <recommendedName>
        <fullName evidence="9">CCHC-type domain-containing protein</fullName>
    </recommendedName>
</protein>
<reference evidence="10" key="1">
    <citation type="submission" date="2013-08" db="EMBL/GenBank/DDBJ databases">
        <title>Gene expansion shapes genome architecture in the human pathogen Lichtheimia corymbifera: an evolutionary genomics analysis in the ancient terrestrial Mucorales (Mucoromycotina).</title>
        <authorList>
            <person name="Schwartze V.U."/>
            <person name="Winter S."/>
            <person name="Shelest E."/>
            <person name="Marcet-Houben M."/>
            <person name="Horn F."/>
            <person name="Wehner S."/>
            <person name="Hoffmann K."/>
            <person name="Riege K."/>
            <person name="Sammeth M."/>
            <person name="Nowrousian M."/>
            <person name="Valiante V."/>
            <person name="Linde J."/>
            <person name="Jacobsen I.D."/>
            <person name="Marz M."/>
            <person name="Brakhage A.A."/>
            <person name="Gabaldon T."/>
            <person name="Bocker S."/>
            <person name="Voigt K."/>
        </authorList>
    </citation>
    <scope>NUCLEOTIDE SEQUENCE [LARGE SCALE GENOMIC DNA]</scope>
    <source>
        <strain evidence="10">FSU 9682</strain>
    </source>
</reference>
<feature type="region of interest" description="Disordered" evidence="8">
    <location>
        <begin position="441"/>
        <end position="476"/>
    </location>
</feature>
<evidence type="ECO:0000256" key="5">
    <source>
        <dbReference type="ARBA" id="ARBA00022833"/>
    </source>
</evidence>
<feature type="domain" description="CCHC-type" evidence="9">
    <location>
        <begin position="201"/>
        <end position="216"/>
    </location>
</feature>
<evidence type="ECO:0000313" key="11">
    <source>
        <dbReference type="Proteomes" id="UP000027586"/>
    </source>
</evidence>
<name>A0A068S154_9FUNG</name>
<evidence type="ECO:0000256" key="7">
    <source>
        <dbReference type="PROSITE-ProRule" id="PRU00047"/>
    </source>
</evidence>
<dbReference type="Proteomes" id="UP000027586">
    <property type="component" value="Unassembled WGS sequence"/>
</dbReference>